<dbReference type="EMBL" id="SRLA01000001">
    <property type="protein sequence ID" value="TGE09945.1"/>
    <property type="molecule type" value="Genomic_DNA"/>
</dbReference>
<evidence type="ECO:0000256" key="8">
    <source>
        <dbReference type="SAM" id="Phobius"/>
    </source>
</evidence>
<keyword evidence="2" id="KW-1003">Cell membrane</keyword>
<keyword evidence="3" id="KW-0328">Glycosyltransferase</keyword>
<reference evidence="10 11" key="1">
    <citation type="submission" date="2019-04" db="EMBL/GenBank/DDBJ databases">
        <authorList>
            <person name="Feng G."/>
            <person name="Zhang J."/>
            <person name="Zhu H."/>
        </authorList>
    </citation>
    <scope>NUCLEOTIDE SEQUENCE [LARGE SCALE GENOMIC DNA]</scope>
    <source>
        <strain evidence="10 11">92R-1</strain>
    </source>
</reference>
<keyword evidence="6 8" id="KW-1133">Transmembrane helix</keyword>
<feature type="domain" description="Glycosyltransferase RgtA/B/C/D-like" evidence="9">
    <location>
        <begin position="73"/>
        <end position="228"/>
    </location>
</feature>
<dbReference type="GO" id="GO:0016763">
    <property type="term" value="F:pentosyltransferase activity"/>
    <property type="evidence" value="ECO:0007669"/>
    <property type="project" value="TreeGrafter"/>
</dbReference>
<dbReference type="Proteomes" id="UP000298337">
    <property type="component" value="Unassembled WGS sequence"/>
</dbReference>
<feature type="transmembrane region" description="Helical" evidence="8">
    <location>
        <begin position="280"/>
        <end position="296"/>
    </location>
</feature>
<evidence type="ECO:0000313" key="11">
    <source>
        <dbReference type="Proteomes" id="UP000298337"/>
    </source>
</evidence>
<organism evidence="10 11">
    <name type="scientific">Hymenobacter fodinae</name>
    <dbReference type="NCBI Taxonomy" id="2510796"/>
    <lineage>
        <taxon>Bacteria</taxon>
        <taxon>Pseudomonadati</taxon>
        <taxon>Bacteroidota</taxon>
        <taxon>Cytophagia</taxon>
        <taxon>Cytophagales</taxon>
        <taxon>Hymenobacteraceae</taxon>
        <taxon>Hymenobacter</taxon>
    </lineage>
</organism>
<evidence type="ECO:0000259" key="9">
    <source>
        <dbReference type="Pfam" id="PF13231"/>
    </source>
</evidence>
<keyword evidence="5 8" id="KW-0812">Transmembrane</keyword>
<feature type="transmembrane region" description="Helical" evidence="8">
    <location>
        <begin position="365"/>
        <end position="383"/>
    </location>
</feature>
<feature type="transmembrane region" description="Helical" evidence="8">
    <location>
        <begin position="217"/>
        <end position="236"/>
    </location>
</feature>
<evidence type="ECO:0000313" key="10">
    <source>
        <dbReference type="EMBL" id="TGE09945.1"/>
    </source>
</evidence>
<dbReference type="Pfam" id="PF13231">
    <property type="entry name" value="PMT_2"/>
    <property type="match status" value="1"/>
</dbReference>
<evidence type="ECO:0000256" key="5">
    <source>
        <dbReference type="ARBA" id="ARBA00022692"/>
    </source>
</evidence>
<evidence type="ECO:0000256" key="7">
    <source>
        <dbReference type="ARBA" id="ARBA00023136"/>
    </source>
</evidence>
<comment type="subcellular location">
    <subcellularLocation>
        <location evidence="1">Cell membrane</location>
        <topology evidence="1">Multi-pass membrane protein</topology>
    </subcellularLocation>
</comment>
<feature type="transmembrane region" description="Helical" evidence="8">
    <location>
        <begin position="93"/>
        <end position="113"/>
    </location>
</feature>
<dbReference type="AlphaFoldDB" id="A0A4Z0PBC5"/>
<keyword evidence="7 8" id="KW-0472">Membrane</keyword>
<evidence type="ECO:0000256" key="1">
    <source>
        <dbReference type="ARBA" id="ARBA00004651"/>
    </source>
</evidence>
<evidence type="ECO:0000256" key="2">
    <source>
        <dbReference type="ARBA" id="ARBA00022475"/>
    </source>
</evidence>
<feature type="transmembrane region" description="Helical" evidence="8">
    <location>
        <begin position="327"/>
        <end position="353"/>
    </location>
</feature>
<dbReference type="RefSeq" id="WP_135431134.1">
    <property type="nucleotide sequence ID" value="NZ_SRLA01000001.1"/>
</dbReference>
<sequence>MRVPLRQWASGLPVQVYILVLLVASVPLLYGLGTTGMRPWDEARLAINASEMALNKQWLVTHIGGQPDLWNTKPPLMIWLQVLAIWLLGNTELAIRLPSALAAFATLSLLYWFSVRTLRDMGTGVLSCLVLLTSLGYTGFHMARSGDYDALLGFWQTLIWTAFFRYLEDGRPRDWWLLTAGLIGGALTKSIAGLLGLPALLLYALYRRQAGKLLTQWRVYTGLGLFIMTVGGYYVLRELAAPGYWQAVQYNDLLGRYTTVQNNNLGSPLFYLLYLKNQQFVPWYLFVGPAVLLLWLQPNPVLRRAAVLIGLFAGTWLLLISNSATKLMWYSGPILPALALLVGLGLACIFRALHQQYAPTWSTGTSLALFVGLVFWLPYRLLLESITTLEKSRYTEYHPYRAYLSSLPTTHPGLTRFTVLSPVLFDDIVSPKPHEPTLDYNPVLQYYQLACRTEKGLQFQLKSARQIPELHPQDTVVVCAVQVRPQLDSAFTTRVLYQDGPCTTLILGQRK</sequence>
<dbReference type="PANTHER" id="PTHR33908:SF3">
    <property type="entry name" value="UNDECAPRENYL PHOSPHATE-ALPHA-4-AMINO-4-DEOXY-L-ARABINOSE ARABINOSYL TRANSFERASE"/>
    <property type="match status" value="1"/>
</dbReference>
<dbReference type="OrthoDB" id="9792789at2"/>
<comment type="caution">
    <text evidence="10">The sequence shown here is derived from an EMBL/GenBank/DDBJ whole genome shotgun (WGS) entry which is preliminary data.</text>
</comment>
<gene>
    <name evidence="10" type="ORF">EU556_03720</name>
</gene>
<dbReference type="GO" id="GO:0009103">
    <property type="term" value="P:lipopolysaccharide biosynthetic process"/>
    <property type="evidence" value="ECO:0007669"/>
    <property type="project" value="UniProtKB-ARBA"/>
</dbReference>
<name>A0A4Z0PBC5_9BACT</name>
<evidence type="ECO:0000256" key="4">
    <source>
        <dbReference type="ARBA" id="ARBA00022679"/>
    </source>
</evidence>
<keyword evidence="11" id="KW-1185">Reference proteome</keyword>
<dbReference type="InterPro" id="IPR050297">
    <property type="entry name" value="LipidA_mod_glycosyltrf_83"/>
</dbReference>
<dbReference type="GO" id="GO:0005886">
    <property type="term" value="C:plasma membrane"/>
    <property type="evidence" value="ECO:0007669"/>
    <property type="project" value="UniProtKB-SubCell"/>
</dbReference>
<feature type="transmembrane region" description="Helical" evidence="8">
    <location>
        <begin position="175"/>
        <end position="205"/>
    </location>
</feature>
<feature type="transmembrane region" description="Helical" evidence="8">
    <location>
        <begin position="12"/>
        <end position="32"/>
    </location>
</feature>
<dbReference type="PANTHER" id="PTHR33908">
    <property type="entry name" value="MANNOSYLTRANSFERASE YKCB-RELATED"/>
    <property type="match status" value="1"/>
</dbReference>
<accession>A0A4Z0PBC5</accession>
<keyword evidence="4" id="KW-0808">Transferase</keyword>
<evidence type="ECO:0000256" key="3">
    <source>
        <dbReference type="ARBA" id="ARBA00022676"/>
    </source>
</evidence>
<feature type="transmembrane region" description="Helical" evidence="8">
    <location>
        <begin position="302"/>
        <end position="320"/>
    </location>
</feature>
<dbReference type="GO" id="GO:0010041">
    <property type="term" value="P:response to iron(III) ion"/>
    <property type="evidence" value="ECO:0007669"/>
    <property type="project" value="TreeGrafter"/>
</dbReference>
<evidence type="ECO:0000256" key="6">
    <source>
        <dbReference type="ARBA" id="ARBA00022989"/>
    </source>
</evidence>
<feature type="transmembrane region" description="Helical" evidence="8">
    <location>
        <begin position="125"/>
        <end position="144"/>
    </location>
</feature>
<proteinExistence type="predicted"/>
<dbReference type="InterPro" id="IPR038731">
    <property type="entry name" value="RgtA/B/C-like"/>
</dbReference>
<protein>
    <recommendedName>
        <fullName evidence="9">Glycosyltransferase RgtA/B/C/D-like domain-containing protein</fullName>
    </recommendedName>
</protein>